<evidence type="ECO:0000256" key="14">
    <source>
        <dbReference type="ARBA" id="ARBA00048649"/>
    </source>
</evidence>
<dbReference type="SUPFAM" id="SSF46458">
    <property type="entry name" value="Globin-like"/>
    <property type="match status" value="1"/>
</dbReference>
<dbReference type="InterPro" id="IPR000971">
    <property type="entry name" value="Globin"/>
</dbReference>
<feature type="non-terminal residue" evidence="19">
    <location>
        <position position="1"/>
    </location>
</feature>
<dbReference type="SUPFAM" id="SSF52540">
    <property type="entry name" value="P-loop containing nucleoside triphosphate hydrolases"/>
    <property type="match status" value="1"/>
</dbReference>
<evidence type="ECO:0000256" key="5">
    <source>
        <dbReference type="ARBA" id="ARBA00022575"/>
    </source>
</evidence>
<proteinExistence type="inferred from homology"/>
<name>A0A834IDJ7_RHYFE</name>
<feature type="domain" description="Globin" evidence="17">
    <location>
        <begin position="359"/>
        <end position="496"/>
    </location>
</feature>
<dbReference type="EC" id="1.14.12.17" evidence="4"/>
<gene>
    <name evidence="19" type="ORF">GWI33_010922</name>
</gene>
<dbReference type="GO" id="GO:0019825">
    <property type="term" value="F:oxygen binding"/>
    <property type="evidence" value="ECO:0007669"/>
    <property type="project" value="InterPro"/>
</dbReference>
<evidence type="ECO:0000256" key="6">
    <source>
        <dbReference type="ARBA" id="ARBA00022617"/>
    </source>
</evidence>
<accession>A0A834IDJ7</accession>
<dbReference type="Proteomes" id="UP000625711">
    <property type="component" value="Unassembled WGS sequence"/>
</dbReference>
<evidence type="ECO:0000256" key="13">
    <source>
        <dbReference type="ARBA" id="ARBA00023027"/>
    </source>
</evidence>
<dbReference type="Pfam" id="PF00042">
    <property type="entry name" value="Globin"/>
    <property type="match status" value="1"/>
</dbReference>
<organism evidence="19 20">
    <name type="scientific">Rhynchophorus ferrugineus</name>
    <name type="common">Red palm weevil</name>
    <name type="synonym">Curculio ferrugineus</name>
    <dbReference type="NCBI Taxonomy" id="354439"/>
    <lineage>
        <taxon>Eukaryota</taxon>
        <taxon>Metazoa</taxon>
        <taxon>Ecdysozoa</taxon>
        <taxon>Arthropoda</taxon>
        <taxon>Hexapoda</taxon>
        <taxon>Insecta</taxon>
        <taxon>Pterygota</taxon>
        <taxon>Neoptera</taxon>
        <taxon>Endopterygota</taxon>
        <taxon>Coleoptera</taxon>
        <taxon>Polyphaga</taxon>
        <taxon>Cucujiformia</taxon>
        <taxon>Curculionidae</taxon>
        <taxon>Dryophthorinae</taxon>
        <taxon>Rhynchophorus</taxon>
    </lineage>
</organism>
<sequence>MLGIDSIPFAGSPVIFWDLFAEQGHPIRTTVSEIGPILLAQMLNLNDTQEGVLSAVFRIADDQGLLLIDFKDLKAMLTYVSEHSSELKAEYGNLSPASLGAIQRNLLALADQGGDLFFGEPSLNIMDFIQTDSTGLGYINLLAADKLMNTPKLYATFLLWMLSELFEQLPEVGDMDKPKLVFFFDEAHLLFDNASPALQEKIEQVVRLIRSKGVGIYFVTQSPLDIPESVLGQLGNRVQHALRAFTPKDQKAVKTAADTFRANPEFKQSIVAGVYEQVVDRDSAYEMLQRKVNKREQQAQAEALAKQQAKEQEKLAKQQAKELERQAREQQKAEERAAQQRAKLTQDIVDSSSTEPIAMLSESQKDLVKATVPVLRENGVALTQYFYNRMLGGNPNLKEVFNLGHQRSGAQAQALAGAVLAYAENIDDPSVLAPVIELIAHKHVSLNIQAPDYSIVGENLLHSISEVLSIPMEDPLIAAWAAAYGQLADVFINAEKAIYEQHQQTKGSWLGWRKFKIAKKVEESSEITSFYFEPVDGGDLPIYEAGQYISVRVFVPELGLKQPRQYTLSTSPQPDYLRISVKREDEKGDKAAGWVSNTLHSLTEGTEVELSAPTGNFFLIDSQKPNVLISGGVGVTPMIAILNQLVTKDMPKPVHFLHACRNGSVHAMKKHIHALKDRFPQL</sequence>
<keyword evidence="10" id="KW-0521">NADP</keyword>
<dbReference type="InterPro" id="IPR012292">
    <property type="entry name" value="Globin/Proto"/>
</dbReference>
<dbReference type="PANTHER" id="PTHR43396">
    <property type="entry name" value="FLAVOHEMOPROTEIN"/>
    <property type="match status" value="1"/>
</dbReference>
<feature type="domain" description="FAD-binding FR-type" evidence="18">
    <location>
        <begin position="510"/>
        <end position="620"/>
    </location>
</feature>
<evidence type="ECO:0000256" key="2">
    <source>
        <dbReference type="ARBA" id="ARBA00001974"/>
    </source>
</evidence>
<dbReference type="Pfam" id="PF05872">
    <property type="entry name" value="HerA_C"/>
    <property type="match status" value="1"/>
</dbReference>
<dbReference type="Gene3D" id="1.10.490.10">
    <property type="entry name" value="Globins"/>
    <property type="match status" value="1"/>
</dbReference>
<protein>
    <recommendedName>
        <fullName evidence="4">nitric oxide dioxygenase</fullName>
        <ecNumber evidence="4">1.14.12.17</ecNumber>
    </recommendedName>
</protein>
<dbReference type="GO" id="GO:0008941">
    <property type="term" value="F:nitric oxide dioxygenase NAD(P)H activity"/>
    <property type="evidence" value="ECO:0007669"/>
    <property type="project" value="UniProtKB-EC"/>
</dbReference>
<evidence type="ECO:0000256" key="11">
    <source>
        <dbReference type="ARBA" id="ARBA00023002"/>
    </source>
</evidence>
<evidence type="ECO:0000256" key="12">
    <source>
        <dbReference type="ARBA" id="ARBA00023004"/>
    </source>
</evidence>
<dbReference type="GO" id="GO:0071500">
    <property type="term" value="P:cellular response to nitrosative stress"/>
    <property type="evidence" value="ECO:0007669"/>
    <property type="project" value="TreeGrafter"/>
</dbReference>
<dbReference type="CDD" id="cd01127">
    <property type="entry name" value="TrwB_TraG_TraD_VirD4"/>
    <property type="match status" value="1"/>
</dbReference>
<dbReference type="Pfam" id="PF00175">
    <property type="entry name" value="NAD_binding_1"/>
    <property type="match status" value="1"/>
</dbReference>
<keyword evidence="8" id="KW-0479">Metal-binding</keyword>
<dbReference type="GO" id="GO:0009636">
    <property type="term" value="P:response to toxic substance"/>
    <property type="evidence" value="ECO:0007669"/>
    <property type="project" value="UniProtKB-KW"/>
</dbReference>
<dbReference type="InterPro" id="IPR027417">
    <property type="entry name" value="P-loop_NTPase"/>
</dbReference>
<reference evidence="19" key="1">
    <citation type="submission" date="2020-08" db="EMBL/GenBank/DDBJ databases">
        <title>Genome sequencing and assembly of the red palm weevil Rhynchophorus ferrugineus.</title>
        <authorList>
            <person name="Dias G.B."/>
            <person name="Bergman C.M."/>
            <person name="Manee M."/>
        </authorList>
    </citation>
    <scope>NUCLEOTIDE SEQUENCE</scope>
    <source>
        <strain evidence="19">AA-2017</strain>
        <tissue evidence="19">Whole larva</tissue>
    </source>
</reference>
<keyword evidence="6" id="KW-0349">Heme</keyword>
<dbReference type="CDD" id="cd06184">
    <property type="entry name" value="flavohem_like_fad_nad_binding"/>
    <property type="match status" value="1"/>
</dbReference>
<evidence type="ECO:0000256" key="8">
    <source>
        <dbReference type="ARBA" id="ARBA00022723"/>
    </source>
</evidence>
<evidence type="ECO:0000256" key="4">
    <source>
        <dbReference type="ARBA" id="ARBA00012229"/>
    </source>
</evidence>
<dbReference type="FunFam" id="2.40.30.10:FF:000034">
    <property type="entry name" value="Flavohemoprotein"/>
    <property type="match status" value="1"/>
</dbReference>
<dbReference type="InterPro" id="IPR017927">
    <property type="entry name" value="FAD-bd_FR_type"/>
</dbReference>
<keyword evidence="12" id="KW-0408">Iron</keyword>
<evidence type="ECO:0000313" key="19">
    <source>
        <dbReference type="EMBL" id="KAF7276100.1"/>
    </source>
</evidence>
<dbReference type="PROSITE" id="PS01033">
    <property type="entry name" value="GLOBIN"/>
    <property type="match status" value="1"/>
</dbReference>
<evidence type="ECO:0000259" key="18">
    <source>
        <dbReference type="PROSITE" id="PS51384"/>
    </source>
</evidence>
<dbReference type="GO" id="GO:0046872">
    <property type="term" value="F:metal ion binding"/>
    <property type="evidence" value="ECO:0007669"/>
    <property type="project" value="UniProtKB-KW"/>
</dbReference>
<keyword evidence="11" id="KW-0560">Oxidoreductase</keyword>
<dbReference type="GO" id="GO:0046210">
    <property type="term" value="P:nitric oxide catabolic process"/>
    <property type="evidence" value="ECO:0007669"/>
    <property type="project" value="TreeGrafter"/>
</dbReference>
<dbReference type="InterPro" id="IPR033186">
    <property type="entry name" value="HerA_C"/>
</dbReference>
<dbReference type="Gene3D" id="2.40.30.10">
    <property type="entry name" value="Translation factors"/>
    <property type="match status" value="1"/>
</dbReference>
<dbReference type="PROSITE" id="PS51384">
    <property type="entry name" value="FAD_FR"/>
    <property type="match status" value="1"/>
</dbReference>
<dbReference type="InterPro" id="IPR001433">
    <property type="entry name" value="OxRdtase_FAD/NAD-bd"/>
</dbReference>
<dbReference type="GO" id="GO:0020037">
    <property type="term" value="F:heme binding"/>
    <property type="evidence" value="ECO:0007669"/>
    <property type="project" value="InterPro"/>
</dbReference>
<feature type="compositionally biased region" description="Basic and acidic residues" evidence="16">
    <location>
        <begin position="310"/>
        <end position="338"/>
    </location>
</feature>
<evidence type="ECO:0000256" key="10">
    <source>
        <dbReference type="ARBA" id="ARBA00022857"/>
    </source>
</evidence>
<keyword evidence="5" id="KW-0216">Detoxification</keyword>
<feature type="region of interest" description="Disordered" evidence="16">
    <location>
        <begin position="310"/>
        <end position="348"/>
    </location>
</feature>
<dbReference type="Gene3D" id="3.40.50.300">
    <property type="entry name" value="P-loop containing nucleotide triphosphate hydrolases"/>
    <property type="match status" value="1"/>
</dbReference>
<evidence type="ECO:0000256" key="16">
    <source>
        <dbReference type="SAM" id="MobiDB-lite"/>
    </source>
</evidence>
<dbReference type="InterPro" id="IPR017938">
    <property type="entry name" value="Riboflavin_synthase-like_b-brl"/>
</dbReference>
<dbReference type="InterPro" id="IPR009050">
    <property type="entry name" value="Globin-like_sf"/>
</dbReference>
<dbReference type="Pfam" id="PF00970">
    <property type="entry name" value="FAD_binding_6"/>
    <property type="match status" value="1"/>
</dbReference>
<keyword evidence="13" id="KW-0520">NAD</keyword>
<dbReference type="CDD" id="cd14779">
    <property type="entry name" value="FHP_Ae-globin-like"/>
    <property type="match status" value="1"/>
</dbReference>
<keyword evidence="20" id="KW-1185">Reference proteome</keyword>
<evidence type="ECO:0000256" key="7">
    <source>
        <dbReference type="ARBA" id="ARBA00022630"/>
    </source>
</evidence>
<evidence type="ECO:0000256" key="15">
    <source>
        <dbReference type="ARBA" id="ARBA00049433"/>
    </source>
</evidence>
<dbReference type="EMBL" id="JAACXV010008474">
    <property type="protein sequence ID" value="KAF7276100.1"/>
    <property type="molecule type" value="Genomic_DNA"/>
</dbReference>
<dbReference type="AlphaFoldDB" id="A0A834IDJ7"/>
<dbReference type="PANTHER" id="PTHR43396:SF3">
    <property type="entry name" value="FLAVOHEMOPROTEIN"/>
    <property type="match status" value="1"/>
</dbReference>
<evidence type="ECO:0000313" key="20">
    <source>
        <dbReference type="Proteomes" id="UP000625711"/>
    </source>
</evidence>
<keyword evidence="9" id="KW-0274">FAD</keyword>
<comment type="similarity">
    <text evidence="3">In the C-terminal section; belongs to the flavoprotein pyridine nucleotide cytochrome reductase family.</text>
</comment>
<evidence type="ECO:0000256" key="1">
    <source>
        <dbReference type="ARBA" id="ARBA00001970"/>
    </source>
</evidence>
<evidence type="ECO:0000256" key="3">
    <source>
        <dbReference type="ARBA" id="ARBA00006401"/>
    </source>
</evidence>
<dbReference type="SUPFAM" id="SSF52343">
    <property type="entry name" value="Ferredoxin reductase-like, C-terminal NADP-linked domain"/>
    <property type="match status" value="1"/>
</dbReference>
<dbReference type="InterPro" id="IPR008333">
    <property type="entry name" value="Cbr1-like_FAD-bd_dom"/>
</dbReference>
<comment type="catalytic activity">
    <reaction evidence="14">
        <text>2 nitric oxide + NADH + 2 O2 = 2 nitrate + NAD(+) + H(+)</text>
        <dbReference type="Rhea" id="RHEA:19469"/>
        <dbReference type="ChEBI" id="CHEBI:15378"/>
        <dbReference type="ChEBI" id="CHEBI:15379"/>
        <dbReference type="ChEBI" id="CHEBI:16480"/>
        <dbReference type="ChEBI" id="CHEBI:17632"/>
        <dbReference type="ChEBI" id="CHEBI:57540"/>
        <dbReference type="ChEBI" id="CHEBI:57945"/>
        <dbReference type="EC" id="1.14.12.17"/>
    </reaction>
</comment>
<comment type="cofactor">
    <cofactor evidence="1">
        <name>heme b</name>
        <dbReference type="ChEBI" id="CHEBI:60344"/>
    </cofactor>
</comment>
<dbReference type="Gene3D" id="3.40.50.80">
    <property type="entry name" value="Nucleotide-binding domain of ferredoxin-NADP reductase (FNR) module"/>
    <property type="match status" value="1"/>
</dbReference>
<dbReference type="OrthoDB" id="8300267at2759"/>
<comment type="caution">
    <text evidence="19">The sequence shown here is derived from an EMBL/GenBank/DDBJ whole genome shotgun (WGS) entry which is preliminary data.</text>
</comment>
<dbReference type="FunFam" id="1.10.490.10:FF:000003">
    <property type="entry name" value="Flavohemoprotein"/>
    <property type="match status" value="1"/>
</dbReference>
<evidence type="ECO:0000259" key="17">
    <source>
        <dbReference type="PROSITE" id="PS01033"/>
    </source>
</evidence>
<dbReference type="GO" id="GO:0071949">
    <property type="term" value="F:FAD binding"/>
    <property type="evidence" value="ECO:0007669"/>
    <property type="project" value="TreeGrafter"/>
</dbReference>
<evidence type="ECO:0000256" key="9">
    <source>
        <dbReference type="ARBA" id="ARBA00022827"/>
    </source>
</evidence>
<comment type="catalytic activity">
    <reaction evidence="15">
        <text>2 nitric oxide + NADPH + 2 O2 = 2 nitrate + NADP(+) + H(+)</text>
        <dbReference type="Rhea" id="RHEA:19465"/>
        <dbReference type="ChEBI" id="CHEBI:15378"/>
        <dbReference type="ChEBI" id="CHEBI:15379"/>
        <dbReference type="ChEBI" id="CHEBI:16480"/>
        <dbReference type="ChEBI" id="CHEBI:17632"/>
        <dbReference type="ChEBI" id="CHEBI:57783"/>
        <dbReference type="ChEBI" id="CHEBI:58349"/>
        <dbReference type="EC" id="1.14.12.17"/>
    </reaction>
</comment>
<keyword evidence="7" id="KW-0285">Flavoprotein</keyword>
<comment type="cofactor">
    <cofactor evidence="2">
        <name>FAD</name>
        <dbReference type="ChEBI" id="CHEBI:57692"/>
    </cofactor>
</comment>
<dbReference type="InterPro" id="IPR039261">
    <property type="entry name" value="FNR_nucleotide-bd"/>
</dbReference>
<dbReference type="SUPFAM" id="SSF63380">
    <property type="entry name" value="Riboflavin synthase domain-like"/>
    <property type="match status" value="1"/>
</dbReference>